<dbReference type="Proteomes" id="UP000371977">
    <property type="component" value="Unassembled WGS sequence"/>
</dbReference>
<dbReference type="Pfam" id="PF01381">
    <property type="entry name" value="HTH_3"/>
    <property type="match status" value="1"/>
</dbReference>
<dbReference type="PROSITE" id="PS50943">
    <property type="entry name" value="HTH_CROC1"/>
    <property type="match status" value="1"/>
</dbReference>
<dbReference type="PANTHER" id="PTHR46558:SF15">
    <property type="entry name" value="HELIX-TURN-HELIX DOMAIN PROTEIN"/>
    <property type="match status" value="1"/>
</dbReference>
<evidence type="ECO:0000256" key="1">
    <source>
        <dbReference type="ARBA" id="ARBA00023125"/>
    </source>
</evidence>
<keyword evidence="1" id="KW-0238">DNA-binding</keyword>
<dbReference type="RefSeq" id="WP_148622579.1">
    <property type="nucleotide sequence ID" value="NZ_SDGZ01000014.1"/>
</dbReference>
<dbReference type="EMBL" id="SDGZ01000014">
    <property type="protein sequence ID" value="TYC49587.1"/>
    <property type="molecule type" value="Genomic_DNA"/>
</dbReference>
<accession>A0A6C2C720</accession>
<protein>
    <submittedName>
        <fullName evidence="3">XRE family transcriptional regulator</fullName>
    </submittedName>
</protein>
<dbReference type="PANTHER" id="PTHR46558">
    <property type="entry name" value="TRACRIPTIONAL REGULATORY PROTEIN-RELATED-RELATED"/>
    <property type="match status" value="1"/>
</dbReference>
<evidence type="ECO:0000313" key="3">
    <source>
        <dbReference type="EMBL" id="TYC49587.1"/>
    </source>
</evidence>
<sequence length="93" mass="10567">MFEMLSDFSNLSSSEIANIIGGNGNKLAVNIKMLRIHKGMTQEELADELHISRVSVTLYEEGKRIPSLDIIMALSIFFDRTIDDIVKIECYSW</sequence>
<dbReference type="InterPro" id="IPR010982">
    <property type="entry name" value="Lambda_DNA-bd_dom_sf"/>
</dbReference>
<reference evidence="3 4" key="1">
    <citation type="submission" date="2019-01" db="EMBL/GenBank/DDBJ databases">
        <title>Weissella sp. nov., a novel lactic acid bacterium isolated from animal feces.</title>
        <authorList>
            <person name="Wang L.-T."/>
        </authorList>
    </citation>
    <scope>NUCLEOTIDE SEQUENCE [LARGE SCALE GENOMIC DNA]</scope>
    <source>
        <strain evidence="3 4">8H-2</strain>
    </source>
</reference>
<gene>
    <name evidence="3" type="ORF">ESZ50_05435</name>
</gene>
<evidence type="ECO:0000259" key="2">
    <source>
        <dbReference type="PROSITE" id="PS50943"/>
    </source>
</evidence>
<dbReference type="Gene3D" id="1.10.260.40">
    <property type="entry name" value="lambda repressor-like DNA-binding domains"/>
    <property type="match status" value="1"/>
</dbReference>
<dbReference type="GO" id="GO:0003677">
    <property type="term" value="F:DNA binding"/>
    <property type="evidence" value="ECO:0007669"/>
    <property type="project" value="UniProtKB-KW"/>
</dbReference>
<organism evidence="3 4">
    <name type="scientific">Weissella muntiaci</name>
    <dbReference type="NCBI Taxonomy" id="2508881"/>
    <lineage>
        <taxon>Bacteria</taxon>
        <taxon>Bacillati</taxon>
        <taxon>Bacillota</taxon>
        <taxon>Bacilli</taxon>
        <taxon>Lactobacillales</taxon>
        <taxon>Lactobacillaceae</taxon>
        <taxon>Weissella</taxon>
    </lineage>
</organism>
<dbReference type="CDD" id="cd00093">
    <property type="entry name" value="HTH_XRE"/>
    <property type="match status" value="1"/>
</dbReference>
<evidence type="ECO:0000313" key="4">
    <source>
        <dbReference type="Proteomes" id="UP000371977"/>
    </source>
</evidence>
<comment type="caution">
    <text evidence="3">The sequence shown here is derived from an EMBL/GenBank/DDBJ whole genome shotgun (WGS) entry which is preliminary data.</text>
</comment>
<dbReference type="InterPro" id="IPR001387">
    <property type="entry name" value="Cro/C1-type_HTH"/>
</dbReference>
<proteinExistence type="predicted"/>
<name>A0A6C2C720_9LACO</name>
<dbReference type="AlphaFoldDB" id="A0A6C2C720"/>
<dbReference type="OrthoDB" id="9805856at2"/>
<dbReference type="SMART" id="SM00530">
    <property type="entry name" value="HTH_XRE"/>
    <property type="match status" value="1"/>
</dbReference>
<keyword evidence="4" id="KW-1185">Reference proteome</keyword>
<feature type="domain" description="HTH cro/C1-type" evidence="2">
    <location>
        <begin position="31"/>
        <end position="85"/>
    </location>
</feature>
<dbReference type="SUPFAM" id="SSF47413">
    <property type="entry name" value="lambda repressor-like DNA-binding domains"/>
    <property type="match status" value="1"/>
</dbReference>